<accession>B7S463</accession>
<keyword evidence="2" id="KW-0812">Transmembrane</keyword>
<keyword evidence="2" id="KW-1133">Transmembrane helix</keyword>
<dbReference type="HOGENOM" id="CLU_520218_0_0_1"/>
<dbReference type="GO" id="GO:0008146">
    <property type="term" value="F:sulfotransferase activity"/>
    <property type="evidence" value="ECO:0007669"/>
    <property type="project" value="InterPro"/>
</dbReference>
<evidence type="ECO:0000256" key="2">
    <source>
        <dbReference type="SAM" id="Phobius"/>
    </source>
</evidence>
<dbReference type="Proteomes" id="UP000000759">
    <property type="component" value="Unassembled WGS sequence"/>
</dbReference>
<dbReference type="OrthoDB" id="38831at2759"/>
<feature type="compositionally biased region" description="Low complexity" evidence="1">
    <location>
        <begin position="60"/>
        <end position="73"/>
    </location>
</feature>
<dbReference type="KEGG" id="pti:PHATRDRAFT_bd1694"/>
<reference evidence="4" key="2">
    <citation type="submission" date="2008-08" db="EMBL/GenBank/DDBJ databases">
        <authorList>
            <consortium name="Diatom Consortium"/>
            <person name="Grigoriev I."/>
            <person name="Grimwood J."/>
            <person name="Kuo A."/>
            <person name="Otillar R.P."/>
            <person name="Salamov A."/>
            <person name="Detter J.C."/>
            <person name="Lindquist E."/>
            <person name="Shapiro H."/>
            <person name="Lucas S."/>
            <person name="Glavina del Rio T."/>
            <person name="Pitluck S."/>
            <person name="Rokhsar D."/>
            <person name="Bowler C."/>
        </authorList>
    </citation>
    <scope>GENOME REANNOTATION</scope>
    <source>
        <strain evidence="4">CCAP 1055/1</strain>
    </source>
</reference>
<keyword evidence="2" id="KW-0472">Membrane</keyword>
<name>B7S463_PHATC</name>
<keyword evidence="4" id="KW-1185">Reference proteome</keyword>
<dbReference type="RefSeq" id="XP_002176392.1">
    <property type="nucleotide sequence ID" value="XM_002176356.1"/>
</dbReference>
<dbReference type="AlphaFoldDB" id="B7S463"/>
<sequence length="524" mass="60237">MTRKGLGSELKRPRPRHPNTALATLLNEEQLSRHFQQHFQRRSQHFGGAPSIDFTVSMSRRSNRGRNSPLSSSVTAALTSDSDDDVCGTRTPDWTMASEQSTAVDSYNARHSIISRSASFRTERTHSNNLVKARRERSYAVFLAILSVGLYLLHMIKEPFHGNYNNSNSWSSSSHRSPAASRLSMSVIQPEDFASSAQLKNNKADDGGLKIIWLMSFPNSGTSYTVRLLRFLTMEYSASNYGEEYGHVVADSVPALPSQPQGPFWMDEPSGVEKGFTYPTKHVLTKTHCGARCAACPPLMYAESTYSFQRRCFEGRRYYNEKGELKKKVDVYGPENVKKAIHLFRNPFDNVVSRYHHQWRYGPLVDQTTKHEGMPTREEFREHCFRMNDWRAGPERVSILFTDEILDLMAKVPCRAEFFRYIEWHNLAFVTSRDLGIPTMVLYYDWFETKFDDAAATLLEFLEVERKGHELELVPGKFYTDYFLPEEQAAVHQLFRLIASRETWKYTQRFFTDEDGKASYSAAQ</sequence>
<dbReference type="SUPFAM" id="SSF52540">
    <property type="entry name" value="P-loop containing nucleoside triphosphate hydrolases"/>
    <property type="match status" value="1"/>
</dbReference>
<proteinExistence type="predicted"/>
<protein>
    <recommendedName>
        <fullName evidence="5">Sulfotransferase domain-containing protein</fullName>
    </recommendedName>
</protein>
<feature type="transmembrane region" description="Helical" evidence="2">
    <location>
        <begin position="139"/>
        <end position="156"/>
    </location>
</feature>
<evidence type="ECO:0000256" key="1">
    <source>
        <dbReference type="SAM" id="MobiDB-lite"/>
    </source>
</evidence>
<dbReference type="EMBL" id="DS999284">
    <property type="protein sequence ID" value="EEC42628.1"/>
    <property type="molecule type" value="Genomic_DNA"/>
</dbReference>
<evidence type="ECO:0000313" key="4">
    <source>
        <dbReference type="Proteomes" id="UP000000759"/>
    </source>
</evidence>
<reference evidence="3 4" key="1">
    <citation type="journal article" date="2008" name="Nature">
        <title>The Phaeodactylum genome reveals the evolutionary history of diatom genomes.</title>
        <authorList>
            <person name="Bowler C."/>
            <person name="Allen A.E."/>
            <person name="Badger J.H."/>
            <person name="Grimwood J."/>
            <person name="Jabbari K."/>
            <person name="Kuo A."/>
            <person name="Maheswari U."/>
            <person name="Martens C."/>
            <person name="Maumus F."/>
            <person name="Otillar R.P."/>
            <person name="Rayko E."/>
            <person name="Salamov A."/>
            <person name="Vandepoele K."/>
            <person name="Beszteri B."/>
            <person name="Gruber A."/>
            <person name="Heijde M."/>
            <person name="Katinka M."/>
            <person name="Mock T."/>
            <person name="Valentin K."/>
            <person name="Verret F."/>
            <person name="Berges J.A."/>
            <person name="Brownlee C."/>
            <person name="Cadoret J.P."/>
            <person name="Chiovitti A."/>
            <person name="Choi C.J."/>
            <person name="Coesel S."/>
            <person name="De Martino A."/>
            <person name="Detter J.C."/>
            <person name="Durkin C."/>
            <person name="Falciatore A."/>
            <person name="Fournet J."/>
            <person name="Haruta M."/>
            <person name="Huysman M.J."/>
            <person name="Jenkins B.D."/>
            <person name="Jiroutova K."/>
            <person name="Jorgensen R.E."/>
            <person name="Joubert Y."/>
            <person name="Kaplan A."/>
            <person name="Kroger N."/>
            <person name="Kroth P.G."/>
            <person name="La Roche J."/>
            <person name="Lindquist E."/>
            <person name="Lommer M."/>
            <person name="Martin-Jezequel V."/>
            <person name="Lopez P.J."/>
            <person name="Lucas S."/>
            <person name="Mangogna M."/>
            <person name="McGinnis K."/>
            <person name="Medlin L.K."/>
            <person name="Montsant A."/>
            <person name="Oudot-Le Secq M.P."/>
            <person name="Napoli C."/>
            <person name="Obornik M."/>
            <person name="Parker M.S."/>
            <person name="Petit J.L."/>
            <person name="Porcel B.M."/>
            <person name="Poulsen N."/>
            <person name="Robison M."/>
            <person name="Rychlewski L."/>
            <person name="Rynearson T.A."/>
            <person name="Schmutz J."/>
            <person name="Shapiro H."/>
            <person name="Siaut M."/>
            <person name="Stanley M."/>
            <person name="Sussman M.R."/>
            <person name="Taylor A.R."/>
            <person name="Vardi A."/>
            <person name="von Dassow P."/>
            <person name="Vyverman W."/>
            <person name="Willis A."/>
            <person name="Wyrwicz L.S."/>
            <person name="Rokhsar D.S."/>
            <person name="Weissenbach J."/>
            <person name="Armbrust E.V."/>
            <person name="Green B.R."/>
            <person name="Van de Peer Y."/>
            <person name="Grigoriev I.V."/>
        </authorList>
    </citation>
    <scope>NUCLEOTIDE SEQUENCE [LARGE SCALE GENOMIC DNA]</scope>
    <source>
        <strain evidence="3 4">CCAP 1055/1</strain>
    </source>
</reference>
<dbReference type="InParanoid" id="B7S463"/>
<gene>
    <name evidence="3" type="ORF">PHATRDRAFT_bd1694</name>
</gene>
<dbReference type="InterPro" id="IPR027417">
    <property type="entry name" value="P-loop_NTPase"/>
</dbReference>
<dbReference type="PaxDb" id="2850-Phatrdraft1694"/>
<dbReference type="eggNOG" id="ENOG502SP6C">
    <property type="taxonomic scope" value="Eukaryota"/>
</dbReference>
<evidence type="ECO:0000313" key="3">
    <source>
        <dbReference type="EMBL" id="EEC42628.1"/>
    </source>
</evidence>
<dbReference type="GeneID" id="7204944"/>
<organism evidence="3 4">
    <name type="scientific">Phaeodactylum tricornutum (strain CCAP 1055/1)</name>
    <dbReference type="NCBI Taxonomy" id="556484"/>
    <lineage>
        <taxon>Eukaryota</taxon>
        <taxon>Sar</taxon>
        <taxon>Stramenopiles</taxon>
        <taxon>Ochrophyta</taxon>
        <taxon>Bacillariophyta</taxon>
        <taxon>Bacillariophyceae</taxon>
        <taxon>Bacillariophycidae</taxon>
        <taxon>Naviculales</taxon>
        <taxon>Phaeodactylaceae</taxon>
        <taxon>Phaeodactylum</taxon>
    </lineage>
</organism>
<feature type="region of interest" description="Disordered" evidence="1">
    <location>
        <begin position="60"/>
        <end position="85"/>
    </location>
</feature>
<dbReference type="Gene3D" id="3.40.50.300">
    <property type="entry name" value="P-loop containing nucleotide triphosphate hydrolases"/>
    <property type="match status" value="1"/>
</dbReference>
<evidence type="ECO:0008006" key="5">
    <source>
        <dbReference type="Google" id="ProtNLM"/>
    </source>
</evidence>